<evidence type="ECO:0000256" key="2">
    <source>
        <dbReference type="SAM" id="SignalP"/>
    </source>
</evidence>
<dbReference type="EMBL" id="DS566001">
    <property type="status" value="NOT_ANNOTATED_CDS"/>
    <property type="molecule type" value="Genomic_DNA"/>
</dbReference>
<feature type="region of interest" description="Disordered" evidence="1">
    <location>
        <begin position="154"/>
        <end position="182"/>
    </location>
</feature>
<dbReference type="VEuPathDB" id="FungiDB:KRP23_4518"/>
<feature type="region of interest" description="Disordered" evidence="1">
    <location>
        <begin position="117"/>
        <end position="140"/>
    </location>
</feature>
<accession>H3GDE1</accession>
<reference evidence="4" key="1">
    <citation type="journal article" date="2006" name="Science">
        <title>Phytophthora genome sequences uncover evolutionary origins and mechanisms of pathogenesis.</title>
        <authorList>
            <person name="Tyler B.M."/>
            <person name="Tripathy S."/>
            <person name="Zhang X."/>
            <person name="Dehal P."/>
            <person name="Jiang R.H."/>
            <person name="Aerts A."/>
            <person name="Arredondo F.D."/>
            <person name="Baxter L."/>
            <person name="Bensasson D."/>
            <person name="Beynon J.L."/>
            <person name="Chapman J."/>
            <person name="Damasceno C.M."/>
            <person name="Dorrance A.E."/>
            <person name="Dou D."/>
            <person name="Dickerman A.W."/>
            <person name="Dubchak I.L."/>
            <person name="Garbelotto M."/>
            <person name="Gijzen M."/>
            <person name="Gordon S.G."/>
            <person name="Govers F."/>
            <person name="Grunwald N.J."/>
            <person name="Huang W."/>
            <person name="Ivors K.L."/>
            <person name="Jones R.W."/>
            <person name="Kamoun S."/>
            <person name="Krampis K."/>
            <person name="Lamour K.H."/>
            <person name="Lee M.K."/>
            <person name="McDonald W.H."/>
            <person name="Medina M."/>
            <person name="Meijer H.J."/>
            <person name="Nordberg E.K."/>
            <person name="Maclean D.J."/>
            <person name="Ospina-Giraldo M.D."/>
            <person name="Morris P.F."/>
            <person name="Phuntumart V."/>
            <person name="Putnam N.H."/>
            <person name="Rash S."/>
            <person name="Rose J.K."/>
            <person name="Sakihama Y."/>
            <person name="Salamov A.A."/>
            <person name="Savidor A."/>
            <person name="Scheuring C.F."/>
            <person name="Smith B.M."/>
            <person name="Sobral B.W."/>
            <person name="Terry A."/>
            <person name="Torto-Alalibo T.A."/>
            <person name="Win J."/>
            <person name="Xu Z."/>
            <person name="Zhang H."/>
            <person name="Grigoriev I.V."/>
            <person name="Rokhsar D.S."/>
            <person name="Boore J.L."/>
        </authorList>
    </citation>
    <scope>NUCLEOTIDE SEQUENCE [LARGE SCALE GENOMIC DNA]</scope>
    <source>
        <strain evidence="4">Pr102</strain>
    </source>
</reference>
<dbReference type="InParanoid" id="H3GDE1"/>
<name>H3GDE1_PHYRM</name>
<keyword evidence="2" id="KW-0732">Signal</keyword>
<dbReference type="EnsemblProtists" id="Phyra73569">
    <property type="protein sequence ID" value="Phyra73569"/>
    <property type="gene ID" value="Phyra73569"/>
</dbReference>
<sequence length="182" mass="19415">MVCTQALLQVLALCALNASHLGGACAQVALILPEDPSCRATPEMVHDGVMAITDPTCLEENDQPGCNLFGLPDCRACALVTEAVADNVPPCELLDLESEAFGDVPVKEGDCIDCEPLVPPPLQPRESAHPPESSEEEDYVPIVIVLPTDIFIETESSDWSDSEESDNGEGTAAATRRLRTQL</sequence>
<proteinExistence type="predicted"/>
<feature type="chain" id="PRO_5003587285" evidence="2">
    <location>
        <begin position="27"/>
        <end position="182"/>
    </location>
</feature>
<reference evidence="3" key="2">
    <citation type="submission" date="2015-06" db="UniProtKB">
        <authorList>
            <consortium name="EnsemblProtists"/>
        </authorList>
    </citation>
    <scope>IDENTIFICATION</scope>
    <source>
        <strain evidence="3">Pr102</strain>
    </source>
</reference>
<dbReference type="OMA" id="ESSIWAD"/>
<dbReference type="AlphaFoldDB" id="H3GDE1"/>
<organism evidence="3 4">
    <name type="scientific">Phytophthora ramorum</name>
    <name type="common">Sudden oak death agent</name>
    <dbReference type="NCBI Taxonomy" id="164328"/>
    <lineage>
        <taxon>Eukaryota</taxon>
        <taxon>Sar</taxon>
        <taxon>Stramenopiles</taxon>
        <taxon>Oomycota</taxon>
        <taxon>Peronosporomycetes</taxon>
        <taxon>Peronosporales</taxon>
        <taxon>Peronosporaceae</taxon>
        <taxon>Phytophthora</taxon>
    </lineage>
</organism>
<evidence type="ECO:0000313" key="3">
    <source>
        <dbReference type="EnsemblProtists" id="Phyra73569"/>
    </source>
</evidence>
<dbReference type="eggNOG" id="ENOG502R7RP">
    <property type="taxonomic scope" value="Eukaryota"/>
</dbReference>
<dbReference type="HOGENOM" id="CLU_1543051_0_0_1"/>
<feature type="compositionally biased region" description="Acidic residues" evidence="1">
    <location>
        <begin position="155"/>
        <end position="167"/>
    </location>
</feature>
<protein>
    <submittedName>
        <fullName evidence="3">Uncharacterized protein</fullName>
    </submittedName>
</protein>
<dbReference type="VEuPathDB" id="FungiDB:KRP22_2259"/>
<feature type="signal peptide" evidence="2">
    <location>
        <begin position="1"/>
        <end position="26"/>
    </location>
</feature>
<evidence type="ECO:0000256" key="1">
    <source>
        <dbReference type="SAM" id="MobiDB-lite"/>
    </source>
</evidence>
<evidence type="ECO:0000313" key="4">
    <source>
        <dbReference type="Proteomes" id="UP000005238"/>
    </source>
</evidence>
<dbReference type="Proteomes" id="UP000005238">
    <property type="component" value="Unassembled WGS sequence"/>
</dbReference>
<keyword evidence="4" id="KW-1185">Reference proteome</keyword>